<dbReference type="AlphaFoldDB" id="A0AAN5DHK2"/>
<comment type="caution">
    <text evidence="1">The sequence shown here is derived from an EMBL/GenBank/DDBJ whole genome shotgun (WGS) entry which is preliminary data.</text>
</comment>
<dbReference type="EMBL" id="BTRK01000006">
    <property type="protein sequence ID" value="GMR62004.1"/>
    <property type="molecule type" value="Genomic_DNA"/>
</dbReference>
<name>A0AAN5DHK2_9BILA</name>
<reference evidence="2" key="1">
    <citation type="submission" date="2022-10" db="EMBL/GenBank/DDBJ databases">
        <title>Genome assembly of Pristionchus species.</title>
        <authorList>
            <person name="Yoshida K."/>
            <person name="Sommer R.J."/>
        </authorList>
    </citation>
    <scope>NUCLEOTIDE SEQUENCE [LARGE SCALE GENOMIC DNA]</scope>
    <source>
        <strain evidence="2">RS5460</strain>
    </source>
</reference>
<sequence length="111" mass="11933">MKMMSNRSVSLLLVEESLGESLDLLVLEDAGSDGEDLLEVGLSLIGESHELLIRSDDLNNKLLERGLVSGDDSDLDLAGISEELLEEGLGLGSELVNLLLEHTTEFLGLLV</sequence>
<dbReference type="Proteomes" id="UP001328107">
    <property type="component" value="Unassembled WGS sequence"/>
</dbReference>
<evidence type="ECO:0000313" key="2">
    <source>
        <dbReference type="Proteomes" id="UP001328107"/>
    </source>
</evidence>
<protein>
    <submittedName>
        <fullName evidence="1">Uncharacterized protein</fullName>
    </submittedName>
</protein>
<keyword evidence="2" id="KW-1185">Reference proteome</keyword>
<organism evidence="1 2">
    <name type="scientific">Pristionchus mayeri</name>
    <dbReference type="NCBI Taxonomy" id="1317129"/>
    <lineage>
        <taxon>Eukaryota</taxon>
        <taxon>Metazoa</taxon>
        <taxon>Ecdysozoa</taxon>
        <taxon>Nematoda</taxon>
        <taxon>Chromadorea</taxon>
        <taxon>Rhabditida</taxon>
        <taxon>Rhabditina</taxon>
        <taxon>Diplogasteromorpha</taxon>
        <taxon>Diplogasteroidea</taxon>
        <taxon>Neodiplogasteridae</taxon>
        <taxon>Pristionchus</taxon>
    </lineage>
</organism>
<accession>A0AAN5DHK2</accession>
<evidence type="ECO:0000313" key="1">
    <source>
        <dbReference type="EMBL" id="GMR62004.1"/>
    </source>
</evidence>
<proteinExistence type="predicted"/>
<gene>
    <name evidence="1" type="ORF">PMAYCL1PPCAC_32199</name>
</gene>